<dbReference type="InterPro" id="IPR001117">
    <property type="entry name" value="Cu-oxidase_2nd"/>
</dbReference>
<proteinExistence type="predicted"/>
<evidence type="ECO:0000259" key="1">
    <source>
        <dbReference type="Pfam" id="PF00394"/>
    </source>
</evidence>
<dbReference type="InterPro" id="IPR045087">
    <property type="entry name" value="Cu-oxidase_fam"/>
</dbReference>
<name>A0A5J5B6T8_9ASTE</name>
<keyword evidence="3" id="KW-1185">Reference proteome</keyword>
<feature type="domain" description="Plastocyanin-like" evidence="1">
    <location>
        <begin position="37"/>
        <end position="174"/>
    </location>
</feature>
<evidence type="ECO:0000313" key="2">
    <source>
        <dbReference type="EMBL" id="KAA8538270.1"/>
    </source>
</evidence>
<dbReference type="GO" id="GO:0016491">
    <property type="term" value="F:oxidoreductase activity"/>
    <property type="evidence" value="ECO:0007669"/>
    <property type="project" value="TreeGrafter"/>
</dbReference>
<dbReference type="OrthoDB" id="2121828at2759"/>
<organism evidence="2 3">
    <name type="scientific">Nyssa sinensis</name>
    <dbReference type="NCBI Taxonomy" id="561372"/>
    <lineage>
        <taxon>Eukaryota</taxon>
        <taxon>Viridiplantae</taxon>
        <taxon>Streptophyta</taxon>
        <taxon>Embryophyta</taxon>
        <taxon>Tracheophyta</taxon>
        <taxon>Spermatophyta</taxon>
        <taxon>Magnoliopsida</taxon>
        <taxon>eudicotyledons</taxon>
        <taxon>Gunneridae</taxon>
        <taxon>Pentapetalae</taxon>
        <taxon>asterids</taxon>
        <taxon>Cornales</taxon>
        <taxon>Nyssaceae</taxon>
        <taxon>Nyssa</taxon>
    </lineage>
</organism>
<gene>
    <name evidence="2" type="ORF">F0562_027907</name>
</gene>
<protein>
    <recommendedName>
        <fullName evidence="1">Plastocyanin-like domain-containing protein</fullName>
    </recommendedName>
</protein>
<dbReference type="EMBL" id="CM018038">
    <property type="protein sequence ID" value="KAA8538270.1"/>
    <property type="molecule type" value="Genomic_DNA"/>
</dbReference>
<dbReference type="Gene3D" id="2.60.40.420">
    <property type="entry name" value="Cupredoxins - blue copper proteins"/>
    <property type="match status" value="1"/>
</dbReference>
<evidence type="ECO:0000313" key="3">
    <source>
        <dbReference type="Proteomes" id="UP000325577"/>
    </source>
</evidence>
<accession>A0A5J5B6T8</accession>
<sequence>MGCMELHVPFLLARTPPTFCRILNKPKIPVPFPDPADDYTVLIGDWYKANHTSLKAILDRGKKLHFPDAILINGNGLNRASFTVEQGKTYRFRISNVGLQNSLNFRIQGQKMKLVEVDGTHTLQTTFSSLDVHVSQSYSVFVTTDQPAQDYHIVVTRHFTTQVLNTTAILHYRNFAKTVYGPPTGGPTTKIDWSIN</sequence>
<dbReference type="AlphaFoldDB" id="A0A5J5B6T8"/>
<dbReference type="PANTHER" id="PTHR11709">
    <property type="entry name" value="MULTI-COPPER OXIDASE"/>
    <property type="match status" value="1"/>
</dbReference>
<dbReference type="PANTHER" id="PTHR11709:SF387">
    <property type="entry name" value="OS04G0561900 PROTEIN"/>
    <property type="match status" value="1"/>
</dbReference>
<dbReference type="Pfam" id="PF00394">
    <property type="entry name" value="Cu-oxidase"/>
    <property type="match status" value="1"/>
</dbReference>
<dbReference type="Proteomes" id="UP000325577">
    <property type="component" value="Linkage Group LG15"/>
</dbReference>
<reference evidence="2 3" key="1">
    <citation type="submission" date="2019-09" db="EMBL/GenBank/DDBJ databases">
        <title>A chromosome-level genome assembly of the Chinese tupelo Nyssa sinensis.</title>
        <authorList>
            <person name="Yang X."/>
            <person name="Kang M."/>
            <person name="Yang Y."/>
            <person name="Xiong H."/>
            <person name="Wang M."/>
            <person name="Zhang Z."/>
            <person name="Wang Z."/>
            <person name="Wu H."/>
            <person name="Ma T."/>
            <person name="Liu J."/>
            <person name="Xi Z."/>
        </authorList>
    </citation>
    <scope>NUCLEOTIDE SEQUENCE [LARGE SCALE GENOMIC DNA]</scope>
    <source>
        <strain evidence="2">J267</strain>
        <tissue evidence="2">Leaf</tissue>
    </source>
</reference>
<dbReference type="SUPFAM" id="SSF49503">
    <property type="entry name" value="Cupredoxins"/>
    <property type="match status" value="1"/>
</dbReference>
<dbReference type="InterPro" id="IPR008972">
    <property type="entry name" value="Cupredoxin"/>
</dbReference>